<dbReference type="CDD" id="cd00077">
    <property type="entry name" value="HDc"/>
    <property type="match status" value="1"/>
</dbReference>
<proteinExistence type="predicted"/>
<dbReference type="PROSITE" id="PS51831">
    <property type="entry name" value="HD"/>
    <property type="match status" value="1"/>
</dbReference>
<name>A0A2S8RCZ7_9FIRM</name>
<comment type="caution">
    <text evidence="3">The sequence shown here is derived from an EMBL/GenBank/DDBJ whole genome shotgun (WGS) entry which is preliminary data.</text>
</comment>
<dbReference type="GO" id="GO:0016787">
    <property type="term" value="F:hydrolase activity"/>
    <property type="evidence" value="ECO:0007669"/>
    <property type="project" value="UniProtKB-KW"/>
</dbReference>
<feature type="domain" description="HD-GYP" evidence="2">
    <location>
        <begin position="107"/>
        <end position="303"/>
    </location>
</feature>
<dbReference type="AlphaFoldDB" id="A0A2S8RCZ7"/>
<dbReference type="RefSeq" id="WP_105368421.1">
    <property type="nucleotide sequence ID" value="NZ_NEMB01000003.1"/>
</dbReference>
<dbReference type="SMART" id="SM00471">
    <property type="entry name" value="HDc"/>
    <property type="match status" value="1"/>
</dbReference>
<dbReference type="NCBIfam" id="TIGR00277">
    <property type="entry name" value="HDIG"/>
    <property type="match status" value="1"/>
</dbReference>
<reference evidence="3 4" key="1">
    <citation type="journal article" date="2018" name="Syst. Appl. Microbiol.">
        <title>Characterization and high-quality draft genome sequence of Herbivorax saccincola A7, an anaerobic, alkaliphilic, thermophilic, cellulolytic, and xylanolytic bacterium.</title>
        <authorList>
            <person name="Aikawa S."/>
            <person name="Baramee S."/>
            <person name="Sermsathanaswadi J."/>
            <person name="Thianheng P."/>
            <person name="Tachaapaikoon C."/>
            <person name="Shikata A."/>
            <person name="Waeonukul R."/>
            <person name="Pason P."/>
            <person name="Ratanakhanokchai K."/>
            <person name="Kosugi A."/>
        </authorList>
    </citation>
    <scope>NUCLEOTIDE SEQUENCE [LARGE SCALE GENOMIC DNA]</scope>
    <source>
        <strain evidence="3 4">A7</strain>
    </source>
</reference>
<protein>
    <submittedName>
        <fullName evidence="3">Phosphohydrolase</fullName>
    </submittedName>
</protein>
<dbReference type="OrthoDB" id="9804747at2"/>
<dbReference type="Proteomes" id="UP000239720">
    <property type="component" value="Unassembled WGS sequence"/>
</dbReference>
<dbReference type="InterPro" id="IPR037522">
    <property type="entry name" value="HD_GYP_dom"/>
</dbReference>
<evidence type="ECO:0000313" key="4">
    <source>
        <dbReference type="Proteomes" id="UP000239720"/>
    </source>
</evidence>
<dbReference type="InterPro" id="IPR006675">
    <property type="entry name" value="HDIG_dom"/>
</dbReference>
<dbReference type="EMBL" id="NEMB01000003">
    <property type="protein sequence ID" value="PQQ67677.1"/>
    <property type="molecule type" value="Genomic_DNA"/>
</dbReference>
<dbReference type="InterPro" id="IPR006674">
    <property type="entry name" value="HD_domain"/>
</dbReference>
<evidence type="ECO:0000259" key="1">
    <source>
        <dbReference type="PROSITE" id="PS51831"/>
    </source>
</evidence>
<dbReference type="PROSITE" id="PS51832">
    <property type="entry name" value="HD_GYP"/>
    <property type="match status" value="1"/>
</dbReference>
<gene>
    <name evidence="3" type="ORF">B9R14_13580</name>
</gene>
<evidence type="ECO:0000313" key="3">
    <source>
        <dbReference type="EMBL" id="PQQ67677.1"/>
    </source>
</evidence>
<accession>A0A2S8RCZ7</accession>
<evidence type="ECO:0000259" key="2">
    <source>
        <dbReference type="PROSITE" id="PS51832"/>
    </source>
</evidence>
<dbReference type="PANTHER" id="PTHR43155">
    <property type="entry name" value="CYCLIC DI-GMP PHOSPHODIESTERASE PA4108-RELATED"/>
    <property type="match status" value="1"/>
</dbReference>
<organism evidence="3 4">
    <name type="scientific">Acetivibrio saccincola</name>
    <dbReference type="NCBI Taxonomy" id="1677857"/>
    <lineage>
        <taxon>Bacteria</taxon>
        <taxon>Bacillati</taxon>
        <taxon>Bacillota</taxon>
        <taxon>Clostridia</taxon>
        <taxon>Eubacteriales</taxon>
        <taxon>Oscillospiraceae</taxon>
        <taxon>Acetivibrio</taxon>
    </lineage>
</organism>
<sequence length="344" mass="39613">MLKKEVSICDLVPNMRIAETVLNDFGSVIIMENTVLDEHLIKKLQNQNISKIKVFEETNKPVTKVKEVFQRNYNQGIYEVKNIISEIIIDKDVNMEKVEKVVDSVIDMSDEKMDLIRCLNQIKSSDEYIYTHSMNVAMLSMLIGKWSGYEGKKLQMLVQAALLHDIGKTKVPPEILNKPGKLTEAEYEEMKKHSTYGYRMLEEKRNVSMDICLAVLMHHEREDGSGYPIGAKSDRIHDFAKIIAVADIYDAMTSERVYKERESPFEVFELMEEKTLSQLSVEVVFTFLNNIASYYIGDLVILDNGKIGEIVHINPRHVSKPIIKVDDKYLDLTVEKHVKIKHLL</sequence>
<dbReference type="Gene3D" id="1.10.3210.10">
    <property type="entry name" value="Hypothetical protein af1432"/>
    <property type="match status" value="1"/>
</dbReference>
<dbReference type="SUPFAM" id="SSF109604">
    <property type="entry name" value="HD-domain/PDEase-like"/>
    <property type="match status" value="1"/>
</dbReference>
<feature type="domain" description="HD" evidence="1">
    <location>
        <begin position="129"/>
        <end position="252"/>
    </location>
</feature>
<dbReference type="Pfam" id="PF13487">
    <property type="entry name" value="HD_5"/>
    <property type="match status" value="1"/>
</dbReference>
<dbReference type="InterPro" id="IPR003607">
    <property type="entry name" value="HD/PDEase_dom"/>
</dbReference>
<dbReference type="PANTHER" id="PTHR43155:SF2">
    <property type="entry name" value="CYCLIC DI-GMP PHOSPHODIESTERASE PA4108"/>
    <property type="match status" value="1"/>
</dbReference>
<keyword evidence="3" id="KW-0378">Hydrolase</keyword>